<feature type="domain" description="HTH cro/C1-type" evidence="2">
    <location>
        <begin position="14"/>
        <end position="86"/>
    </location>
</feature>
<dbReference type="CDD" id="cd00093">
    <property type="entry name" value="HTH_XRE"/>
    <property type="match status" value="1"/>
</dbReference>
<organism evidence="3 4">
    <name type="scientific">Actinomadura gamaensis</name>
    <dbReference type="NCBI Taxonomy" id="1763541"/>
    <lineage>
        <taxon>Bacteria</taxon>
        <taxon>Bacillati</taxon>
        <taxon>Actinomycetota</taxon>
        <taxon>Actinomycetes</taxon>
        <taxon>Streptosporangiales</taxon>
        <taxon>Thermomonosporaceae</taxon>
        <taxon>Actinomadura</taxon>
    </lineage>
</organism>
<evidence type="ECO:0000313" key="3">
    <source>
        <dbReference type="EMBL" id="MFC4912397.1"/>
    </source>
</evidence>
<proteinExistence type="predicted"/>
<comment type="caution">
    <text evidence="3">The sequence shown here is derived from an EMBL/GenBank/DDBJ whole genome shotgun (WGS) entry which is preliminary data.</text>
</comment>
<dbReference type="InterPro" id="IPR010982">
    <property type="entry name" value="Lambda_DNA-bd_dom_sf"/>
</dbReference>
<dbReference type="SMART" id="SM00530">
    <property type="entry name" value="HTH_XRE"/>
    <property type="match status" value="1"/>
</dbReference>
<reference evidence="4" key="1">
    <citation type="journal article" date="2019" name="Int. J. Syst. Evol. Microbiol.">
        <title>The Global Catalogue of Microorganisms (GCM) 10K type strain sequencing project: providing services to taxonomists for standard genome sequencing and annotation.</title>
        <authorList>
            <consortium name="The Broad Institute Genomics Platform"/>
            <consortium name="The Broad Institute Genome Sequencing Center for Infectious Disease"/>
            <person name="Wu L."/>
            <person name="Ma J."/>
        </authorList>
    </citation>
    <scope>NUCLEOTIDE SEQUENCE [LARGE SCALE GENOMIC DNA]</scope>
    <source>
        <strain evidence="4">KLKA75</strain>
    </source>
</reference>
<dbReference type="RefSeq" id="WP_378262265.1">
    <property type="nucleotide sequence ID" value="NZ_JBHSIT010000012.1"/>
</dbReference>
<dbReference type="Pfam" id="PF17765">
    <property type="entry name" value="MLTR_LBD"/>
    <property type="match status" value="1"/>
</dbReference>
<dbReference type="InterPro" id="IPR001387">
    <property type="entry name" value="Cro/C1-type_HTH"/>
</dbReference>
<dbReference type="PANTHER" id="PTHR35010">
    <property type="entry name" value="BLL4672 PROTEIN-RELATED"/>
    <property type="match status" value="1"/>
</dbReference>
<dbReference type="Proteomes" id="UP001595872">
    <property type="component" value="Unassembled WGS sequence"/>
</dbReference>
<protein>
    <submittedName>
        <fullName evidence="3">Helix-turn-helix transcriptional regulator</fullName>
    </submittedName>
</protein>
<sequence>MDGSEAHRAALGRFLRTRRARVTPADAGIEPGTRRRTPGLRREEVATLSGVGITWYTWLEQGRDINPSPAVLDAIARTLRLDAPARDYLFRLAGVHPGEPDAPGRAGRVVSEHLESLVLAQQGSPTVLMDAAWNVLAFNEPAHLVYGYGDIPLDERNVAWQTFTSRDLRKMTRHWEDHARRIIGELRESFARHPSEASALSALFARLRAVSPEADRWLDERDVQHRAGNVAKVLDHPVLGELRFTQLVLDPREAPGLHLAVLQPDEPTRTRLETDENAARDHAKDASRKHA</sequence>
<dbReference type="Gene3D" id="1.10.260.40">
    <property type="entry name" value="lambda repressor-like DNA-binding domains"/>
    <property type="match status" value="1"/>
</dbReference>
<dbReference type="SUPFAM" id="SSF47413">
    <property type="entry name" value="lambda repressor-like DNA-binding domains"/>
    <property type="match status" value="1"/>
</dbReference>
<evidence type="ECO:0000256" key="1">
    <source>
        <dbReference type="SAM" id="MobiDB-lite"/>
    </source>
</evidence>
<dbReference type="Gene3D" id="3.30.450.180">
    <property type="match status" value="1"/>
</dbReference>
<feature type="region of interest" description="Disordered" evidence="1">
    <location>
        <begin position="259"/>
        <end position="291"/>
    </location>
</feature>
<name>A0ABV9UBK3_9ACTN</name>
<evidence type="ECO:0000313" key="4">
    <source>
        <dbReference type="Proteomes" id="UP001595872"/>
    </source>
</evidence>
<dbReference type="InterPro" id="IPR041413">
    <property type="entry name" value="MLTR_LBD"/>
</dbReference>
<evidence type="ECO:0000259" key="2">
    <source>
        <dbReference type="SMART" id="SM00530"/>
    </source>
</evidence>
<dbReference type="Pfam" id="PF13560">
    <property type="entry name" value="HTH_31"/>
    <property type="match status" value="1"/>
</dbReference>
<dbReference type="EMBL" id="JBHSIT010000012">
    <property type="protein sequence ID" value="MFC4912397.1"/>
    <property type="molecule type" value="Genomic_DNA"/>
</dbReference>
<feature type="compositionally biased region" description="Basic and acidic residues" evidence="1">
    <location>
        <begin position="266"/>
        <end position="291"/>
    </location>
</feature>
<accession>A0ABV9UBK3</accession>
<keyword evidence="4" id="KW-1185">Reference proteome</keyword>
<gene>
    <name evidence="3" type="ORF">ACFPCY_34210</name>
</gene>